<sequence length="584" mass="61537">MSTAESLPVADRATLFRDLRALLREDRRRVLVLVLLACLTSAVALAGPYLLGVVVDRLEAGTATVATVDRIALLVLVAALVQLVFARFTQLCAARFGEWALRRVREDFVHDALALPARTVERAGAGDLTTRASTDVGNVGTTLRGALPDVLPAFLQVVFLLGGVFWLSPMLGTLALVALPPLALVTRWYLRRSHPAYLEEGRATSTSVAEVTATAEGGRTVEAFGLAGQRIERTDARAGELHTARMRTLRLRTVFYLTADAAFALAGVLVLLVGGLAFLQGSVSLGVVVTCALYMTQLDDPVGRLTFWTEQVQRGAASFARLRGVSAAVEPRGAALEEPDGDRIEVRGARFSYLPGREVLRGVDLTLRPGERLAVVGPSGAGKTTLGLLLSGVERPSSGSVRVGGVPVADLAPEQLRERVVMVSQEQHVFAGSVRDNLALAAPSADDACLLAALTAVGADWARALPEGLDTAVGSGGLDLDPARAQQLALARVVLADPHTVVLDEATSSLDPSTARRTERALAGALAGRTVVAIAHRLHTAHDADRVAVVEDGLVTELGTHADLVAAGGPYAALWRSWHGPGDT</sequence>
<keyword evidence="5 7" id="KW-1133">Transmembrane helix</keyword>
<proteinExistence type="predicted"/>
<keyword evidence="6 7" id="KW-0472">Membrane</keyword>
<evidence type="ECO:0000256" key="7">
    <source>
        <dbReference type="SAM" id="Phobius"/>
    </source>
</evidence>
<dbReference type="CDD" id="cd07346">
    <property type="entry name" value="ABC_6TM_exporters"/>
    <property type="match status" value="1"/>
</dbReference>
<feature type="transmembrane region" description="Helical" evidence="7">
    <location>
        <begin position="150"/>
        <end position="167"/>
    </location>
</feature>
<protein>
    <submittedName>
        <fullName evidence="10">ABC transporter ATP-binding protein</fullName>
    </submittedName>
</protein>
<accession>A0ABR9P348</accession>
<reference evidence="10 11" key="1">
    <citation type="submission" date="2020-09" db="EMBL/GenBank/DDBJ databases">
        <title>Diversity and distribution of actinomycetes associated with coral in the coast of Hainan.</title>
        <authorList>
            <person name="Li F."/>
        </authorList>
    </citation>
    <scope>NUCLEOTIDE SEQUENCE [LARGE SCALE GENOMIC DNA]</scope>
    <source>
        <strain evidence="10 11">HNM0947</strain>
    </source>
</reference>
<dbReference type="EMBL" id="JADBGI010000004">
    <property type="protein sequence ID" value="MBE2998263.1"/>
    <property type="molecule type" value="Genomic_DNA"/>
</dbReference>
<dbReference type="GO" id="GO:0005524">
    <property type="term" value="F:ATP binding"/>
    <property type="evidence" value="ECO:0007669"/>
    <property type="project" value="UniProtKB-KW"/>
</dbReference>
<evidence type="ECO:0000259" key="9">
    <source>
        <dbReference type="PROSITE" id="PS50929"/>
    </source>
</evidence>
<dbReference type="PANTHER" id="PTHR43394">
    <property type="entry name" value="ATP-DEPENDENT PERMEASE MDL1, MITOCHONDRIAL"/>
    <property type="match status" value="1"/>
</dbReference>
<keyword evidence="2 7" id="KW-0812">Transmembrane</keyword>
<evidence type="ECO:0000256" key="6">
    <source>
        <dbReference type="ARBA" id="ARBA00023136"/>
    </source>
</evidence>
<dbReference type="PROSITE" id="PS50893">
    <property type="entry name" value="ABC_TRANSPORTER_2"/>
    <property type="match status" value="1"/>
</dbReference>
<keyword evidence="4 10" id="KW-0067">ATP-binding</keyword>
<evidence type="ECO:0000256" key="1">
    <source>
        <dbReference type="ARBA" id="ARBA00004651"/>
    </source>
</evidence>
<name>A0ABR9P348_9ACTN</name>
<dbReference type="InterPro" id="IPR039421">
    <property type="entry name" value="Type_1_exporter"/>
</dbReference>
<evidence type="ECO:0000256" key="2">
    <source>
        <dbReference type="ARBA" id="ARBA00022692"/>
    </source>
</evidence>
<keyword evidence="11" id="KW-1185">Reference proteome</keyword>
<gene>
    <name evidence="10" type="ORF">IDM40_06025</name>
</gene>
<evidence type="ECO:0000256" key="3">
    <source>
        <dbReference type="ARBA" id="ARBA00022741"/>
    </source>
</evidence>
<comment type="subcellular location">
    <subcellularLocation>
        <location evidence="1">Cell membrane</location>
        <topology evidence="1">Multi-pass membrane protein</topology>
    </subcellularLocation>
</comment>
<dbReference type="Proteomes" id="UP000806528">
    <property type="component" value="Unassembled WGS sequence"/>
</dbReference>
<dbReference type="InterPro" id="IPR027417">
    <property type="entry name" value="P-loop_NTPase"/>
</dbReference>
<evidence type="ECO:0000256" key="5">
    <source>
        <dbReference type="ARBA" id="ARBA00022989"/>
    </source>
</evidence>
<dbReference type="SMART" id="SM00382">
    <property type="entry name" value="AAA"/>
    <property type="match status" value="1"/>
</dbReference>
<organism evidence="10 11">
    <name type="scientific">Nocardiopsis coralli</name>
    <dbReference type="NCBI Taxonomy" id="2772213"/>
    <lineage>
        <taxon>Bacteria</taxon>
        <taxon>Bacillati</taxon>
        <taxon>Actinomycetota</taxon>
        <taxon>Actinomycetes</taxon>
        <taxon>Streptosporangiales</taxon>
        <taxon>Nocardiopsidaceae</taxon>
        <taxon>Nocardiopsis</taxon>
    </lineage>
</organism>
<dbReference type="SUPFAM" id="SSF52540">
    <property type="entry name" value="P-loop containing nucleoside triphosphate hydrolases"/>
    <property type="match status" value="1"/>
</dbReference>
<dbReference type="Gene3D" id="3.40.50.300">
    <property type="entry name" value="P-loop containing nucleotide triphosphate hydrolases"/>
    <property type="match status" value="1"/>
</dbReference>
<evidence type="ECO:0000313" key="11">
    <source>
        <dbReference type="Proteomes" id="UP000806528"/>
    </source>
</evidence>
<dbReference type="Pfam" id="PF00005">
    <property type="entry name" value="ABC_tran"/>
    <property type="match status" value="1"/>
</dbReference>
<feature type="domain" description="ABC transporter" evidence="8">
    <location>
        <begin position="344"/>
        <end position="577"/>
    </location>
</feature>
<feature type="transmembrane region" description="Helical" evidence="7">
    <location>
        <begin position="30"/>
        <end position="51"/>
    </location>
</feature>
<comment type="caution">
    <text evidence="10">The sequence shown here is derived from an EMBL/GenBank/DDBJ whole genome shotgun (WGS) entry which is preliminary data.</text>
</comment>
<dbReference type="SUPFAM" id="SSF90123">
    <property type="entry name" value="ABC transporter transmembrane region"/>
    <property type="match status" value="1"/>
</dbReference>
<feature type="domain" description="ABC transmembrane type-1" evidence="9">
    <location>
        <begin position="31"/>
        <end position="314"/>
    </location>
</feature>
<dbReference type="Pfam" id="PF00664">
    <property type="entry name" value="ABC_membrane"/>
    <property type="match status" value="1"/>
</dbReference>
<evidence type="ECO:0000259" key="8">
    <source>
        <dbReference type="PROSITE" id="PS50893"/>
    </source>
</evidence>
<dbReference type="RefSeq" id="WP_193120905.1">
    <property type="nucleotide sequence ID" value="NZ_JADBGI010000004.1"/>
</dbReference>
<dbReference type="Gene3D" id="1.20.1560.10">
    <property type="entry name" value="ABC transporter type 1, transmembrane domain"/>
    <property type="match status" value="1"/>
</dbReference>
<keyword evidence="3" id="KW-0547">Nucleotide-binding</keyword>
<dbReference type="InterPro" id="IPR003593">
    <property type="entry name" value="AAA+_ATPase"/>
</dbReference>
<dbReference type="InterPro" id="IPR003439">
    <property type="entry name" value="ABC_transporter-like_ATP-bd"/>
</dbReference>
<dbReference type="PROSITE" id="PS50929">
    <property type="entry name" value="ABC_TM1F"/>
    <property type="match status" value="1"/>
</dbReference>
<evidence type="ECO:0000313" key="10">
    <source>
        <dbReference type="EMBL" id="MBE2998263.1"/>
    </source>
</evidence>
<dbReference type="PANTHER" id="PTHR43394:SF1">
    <property type="entry name" value="ATP-BINDING CASSETTE SUB-FAMILY B MEMBER 10, MITOCHONDRIAL"/>
    <property type="match status" value="1"/>
</dbReference>
<dbReference type="InterPro" id="IPR011527">
    <property type="entry name" value="ABC1_TM_dom"/>
</dbReference>
<feature type="transmembrane region" description="Helical" evidence="7">
    <location>
        <begin position="173"/>
        <end position="190"/>
    </location>
</feature>
<dbReference type="InterPro" id="IPR036640">
    <property type="entry name" value="ABC1_TM_sf"/>
</dbReference>
<feature type="transmembrane region" description="Helical" evidence="7">
    <location>
        <begin position="254"/>
        <end position="279"/>
    </location>
</feature>
<evidence type="ECO:0000256" key="4">
    <source>
        <dbReference type="ARBA" id="ARBA00022840"/>
    </source>
</evidence>
<feature type="transmembrane region" description="Helical" evidence="7">
    <location>
        <begin position="71"/>
        <end position="93"/>
    </location>
</feature>